<sequence>MYKDGKYLFPNDETEKERLDLQHHMFLLTLDNALGLAPPNKPDSKVRRVLDVGTGSGIWAVDFGEEHPDAEVVGIDLSPSMPEFVPSNVKFEIDDLEEEWNYSQPFDYIHSRMMNSCVGDWKIYMKKAFDNLAPGGYFEVQEYDLFPQSDDGTLKPESSLSKCVNLMYEASVIFGRPYQHIPPLVDMMKEVGFVDVSMNTFKWPTNDWPKNRKYKELGICNNENACIGFEGFTMAPLTRAHSWTREEVLVFLTQVRKDLKDRSIHAYWPMYSFYGRKPTEEE</sequence>
<evidence type="ECO:0000313" key="2">
    <source>
        <dbReference type="Proteomes" id="UP000805649"/>
    </source>
</evidence>
<dbReference type="Proteomes" id="UP000805649">
    <property type="component" value="Unassembled WGS sequence"/>
</dbReference>
<name>A0ACC3ZKF4_COLTU</name>
<gene>
    <name evidence="1" type="ORF">CTRU02_202501</name>
</gene>
<proteinExistence type="predicted"/>
<organism evidence="1 2">
    <name type="scientific">Colletotrichum truncatum</name>
    <name type="common">Anthracnose fungus</name>
    <name type="synonym">Colletotrichum capsici</name>
    <dbReference type="NCBI Taxonomy" id="5467"/>
    <lineage>
        <taxon>Eukaryota</taxon>
        <taxon>Fungi</taxon>
        <taxon>Dikarya</taxon>
        <taxon>Ascomycota</taxon>
        <taxon>Pezizomycotina</taxon>
        <taxon>Sordariomycetes</taxon>
        <taxon>Hypocreomycetidae</taxon>
        <taxon>Glomerellales</taxon>
        <taxon>Glomerellaceae</taxon>
        <taxon>Colletotrichum</taxon>
        <taxon>Colletotrichum truncatum species complex</taxon>
    </lineage>
</organism>
<reference evidence="1 2" key="1">
    <citation type="journal article" date="2020" name="Phytopathology">
        <title>Genome Sequence Resources of Colletotrichum truncatum, C. plurivorum, C. musicola, and C. sojae: Four Species Pathogenic to Soybean (Glycine max).</title>
        <authorList>
            <person name="Rogerio F."/>
            <person name="Boufleur T.R."/>
            <person name="Ciampi-Guillardi M."/>
            <person name="Sukno S.A."/>
            <person name="Thon M.R."/>
            <person name="Massola Junior N.S."/>
            <person name="Baroncelli R."/>
        </authorList>
    </citation>
    <scope>NUCLEOTIDE SEQUENCE [LARGE SCALE GENOMIC DNA]</scope>
    <source>
        <strain evidence="1 2">CMES1059</strain>
    </source>
</reference>
<accession>A0ACC3ZKF4</accession>
<evidence type="ECO:0000313" key="1">
    <source>
        <dbReference type="EMBL" id="KAL0944614.1"/>
    </source>
</evidence>
<dbReference type="EMBL" id="VUJX02000001">
    <property type="protein sequence ID" value="KAL0944614.1"/>
    <property type="molecule type" value="Genomic_DNA"/>
</dbReference>
<comment type="caution">
    <text evidence="1">The sequence shown here is derived from an EMBL/GenBank/DDBJ whole genome shotgun (WGS) entry which is preliminary data.</text>
</comment>
<protein>
    <submittedName>
        <fullName evidence="1">Uncharacterized protein</fullName>
    </submittedName>
</protein>
<keyword evidence="2" id="KW-1185">Reference proteome</keyword>